<keyword evidence="4" id="KW-1185">Reference proteome</keyword>
<name>A0A8J6UPN5_9GAMM</name>
<protein>
    <submittedName>
        <fullName evidence="3">Uncharacterized protein</fullName>
    </submittedName>
</protein>
<sequence>MKNRTVLAILTATIAIGTTTMIVAATDHLNGNNNAVAPAKKQSQTVTANQYQDWHYPLPVPGADWSLERWFQNYIANDQTAANSASPQQKQASDKSPQADNS</sequence>
<reference evidence="3" key="1">
    <citation type="submission" date="2020-09" db="EMBL/GenBank/DDBJ databases">
        <title>A novel bacterium of genus Neiella, isolated from South China Sea.</title>
        <authorList>
            <person name="Huang H."/>
            <person name="Mo K."/>
            <person name="Hu Y."/>
        </authorList>
    </citation>
    <scope>NUCLEOTIDE SEQUENCE</scope>
    <source>
        <strain evidence="3">HB171785</strain>
    </source>
</reference>
<evidence type="ECO:0000313" key="3">
    <source>
        <dbReference type="EMBL" id="MBD1388952.1"/>
    </source>
</evidence>
<feature type="chain" id="PRO_5035163033" evidence="2">
    <location>
        <begin position="25"/>
        <end position="102"/>
    </location>
</feature>
<keyword evidence="2" id="KW-0732">Signal</keyword>
<gene>
    <name evidence="3" type="ORF">IC617_05880</name>
</gene>
<feature type="signal peptide" evidence="2">
    <location>
        <begin position="1"/>
        <end position="24"/>
    </location>
</feature>
<evidence type="ECO:0000256" key="1">
    <source>
        <dbReference type="SAM" id="MobiDB-lite"/>
    </source>
</evidence>
<comment type="caution">
    <text evidence="3">The sequence shown here is derived from an EMBL/GenBank/DDBJ whole genome shotgun (WGS) entry which is preliminary data.</text>
</comment>
<evidence type="ECO:0000256" key="2">
    <source>
        <dbReference type="SAM" id="SignalP"/>
    </source>
</evidence>
<evidence type="ECO:0000313" key="4">
    <source>
        <dbReference type="Proteomes" id="UP000638014"/>
    </source>
</evidence>
<organism evidence="3 4">
    <name type="scientific">Neiella litorisoli</name>
    <dbReference type="NCBI Taxonomy" id="2771431"/>
    <lineage>
        <taxon>Bacteria</taxon>
        <taxon>Pseudomonadati</taxon>
        <taxon>Pseudomonadota</taxon>
        <taxon>Gammaproteobacteria</taxon>
        <taxon>Alteromonadales</taxon>
        <taxon>Echinimonadaceae</taxon>
        <taxon>Neiella</taxon>
    </lineage>
</organism>
<dbReference type="EMBL" id="JACXAF010000006">
    <property type="protein sequence ID" value="MBD1388952.1"/>
    <property type="molecule type" value="Genomic_DNA"/>
</dbReference>
<dbReference type="Proteomes" id="UP000638014">
    <property type="component" value="Unassembled WGS sequence"/>
</dbReference>
<dbReference type="AlphaFoldDB" id="A0A8J6UPN5"/>
<proteinExistence type="predicted"/>
<dbReference type="RefSeq" id="WP_191144059.1">
    <property type="nucleotide sequence ID" value="NZ_JACXAF010000006.1"/>
</dbReference>
<accession>A0A8J6UPN5</accession>
<feature type="region of interest" description="Disordered" evidence="1">
    <location>
        <begin position="78"/>
        <end position="102"/>
    </location>
</feature>